<dbReference type="RefSeq" id="WP_089749927.1">
    <property type="nucleotide sequence ID" value="NZ_FOOG01000003.1"/>
</dbReference>
<name>A0A1I2K157_9BACI</name>
<feature type="domain" description="BRCT" evidence="4">
    <location>
        <begin position="215"/>
        <end position="305"/>
    </location>
</feature>
<dbReference type="PANTHER" id="PTHR30231:SF42">
    <property type="entry name" value="EXONUCLEASE"/>
    <property type="match status" value="1"/>
</dbReference>
<keyword evidence="2" id="KW-0378">Hydrolase</keyword>
<dbReference type="PANTHER" id="PTHR30231">
    <property type="entry name" value="DNA POLYMERASE III SUBUNIT EPSILON"/>
    <property type="match status" value="1"/>
</dbReference>
<reference evidence="6" key="1">
    <citation type="submission" date="2016-10" db="EMBL/GenBank/DDBJ databases">
        <authorList>
            <person name="Varghese N."/>
            <person name="Submissions S."/>
        </authorList>
    </citation>
    <scope>NUCLEOTIDE SEQUENCE [LARGE SCALE GENOMIC DNA]</scope>
    <source>
        <strain evidence="6">FP5</strain>
    </source>
</reference>
<dbReference type="InterPro" id="IPR036420">
    <property type="entry name" value="BRCT_dom_sf"/>
</dbReference>
<dbReference type="CDD" id="cd17748">
    <property type="entry name" value="BRCT_DNA_ligase_like"/>
    <property type="match status" value="1"/>
</dbReference>
<evidence type="ECO:0000256" key="2">
    <source>
        <dbReference type="ARBA" id="ARBA00022801"/>
    </source>
</evidence>
<dbReference type="SMART" id="SM00479">
    <property type="entry name" value="EXOIII"/>
    <property type="match status" value="1"/>
</dbReference>
<dbReference type="OrthoDB" id="9803913at2"/>
<dbReference type="CDD" id="cd06130">
    <property type="entry name" value="DNA_pol_III_epsilon_like"/>
    <property type="match status" value="1"/>
</dbReference>
<gene>
    <name evidence="5" type="ORF">SAMN05216353_10327</name>
</gene>
<accession>A0A1I2K157</accession>
<dbReference type="InterPro" id="IPR013520">
    <property type="entry name" value="Ribonucl_H"/>
</dbReference>
<dbReference type="Gene3D" id="3.40.50.10190">
    <property type="entry name" value="BRCT domain"/>
    <property type="match status" value="1"/>
</dbReference>
<evidence type="ECO:0000256" key="1">
    <source>
        <dbReference type="ARBA" id="ARBA00022722"/>
    </source>
</evidence>
<dbReference type="SUPFAM" id="SSF52113">
    <property type="entry name" value="BRCT domain"/>
    <property type="match status" value="1"/>
</dbReference>
<dbReference type="EMBL" id="FOOG01000003">
    <property type="protein sequence ID" value="SFF60584.1"/>
    <property type="molecule type" value="Genomic_DNA"/>
</dbReference>
<dbReference type="GO" id="GO:0008408">
    <property type="term" value="F:3'-5' exonuclease activity"/>
    <property type="evidence" value="ECO:0007669"/>
    <property type="project" value="TreeGrafter"/>
</dbReference>
<dbReference type="SUPFAM" id="SSF53098">
    <property type="entry name" value="Ribonuclease H-like"/>
    <property type="match status" value="1"/>
</dbReference>
<dbReference type="InterPro" id="IPR012337">
    <property type="entry name" value="RNaseH-like_sf"/>
</dbReference>
<dbReference type="PROSITE" id="PS50172">
    <property type="entry name" value="BRCT"/>
    <property type="match status" value="1"/>
</dbReference>
<dbReference type="Pfam" id="PF00533">
    <property type="entry name" value="BRCT"/>
    <property type="match status" value="1"/>
</dbReference>
<evidence type="ECO:0000259" key="4">
    <source>
        <dbReference type="PROSITE" id="PS50172"/>
    </source>
</evidence>
<evidence type="ECO:0000313" key="5">
    <source>
        <dbReference type="EMBL" id="SFF60584.1"/>
    </source>
</evidence>
<dbReference type="AlphaFoldDB" id="A0A1I2K157"/>
<evidence type="ECO:0000313" key="6">
    <source>
        <dbReference type="Proteomes" id="UP000198897"/>
    </source>
</evidence>
<keyword evidence="6" id="KW-1185">Reference proteome</keyword>
<protein>
    <submittedName>
        <fullName evidence="5">DNA polymerase-3 subunit epsilon</fullName>
    </submittedName>
</protein>
<dbReference type="InterPro" id="IPR036397">
    <property type="entry name" value="RNaseH_sf"/>
</dbReference>
<organism evidence="5 6">
    <name type="scientific">Halobacillus alkaliphilus</name>
    <dbReference type="NCBI Taxonomy" id="396056"/>
    <lineage>
        <taxon>Bacteria</taxon>
        <taxon>Bacillati</taxon>
        <taxon>Bacillota</taxon>
        <taxon>Bacilli</taxon>
        <taxon>Bacillales</taxon>
        <taxon>Bacillaceae</taxon>
        <taxon>Halobacillus</taxon>
    </lineage>
</organism>
<dbReference type="Pfam" id="PF00929">
    <property type="entry name" value="RNase_T"/>
    <property type="match status" value="1"/>
</dbReference>
<dbReference type="InterPro" id="IPR001357">
    <property type="entry name" value="BRCT_dom"/>
</dbReference>
<dbReference type="FunFam" id="3.30.420.10:FF:000045">
    <property type="entry name" value="3'-5' exonuclease DinG"/>
    <property type="match status" value="1"/>
</dbReference>
<evidence type="ECO:0000256" key="3">
    <source>
        <dbReference type="ARBA" id="ARBA00022839"/>
    </source>
</evidence>
<sequence length="305" mass="34898">MNFVALDFETANSSRGSVCSIGLVEYENNEVKHEYYRLVKPRKNYFSPKNISIHGITKDDVADAHEFDILWQNEIQPMVEGKFLVAHNAQFDMGVLRAVLDEYRLPYPLLAYNCTLNISKKTWELPRYNLKSVSNHIGFRFNHHHALEDAQAAAHILLKACEELKAENTKDLVEKTQTTNGMMYDQQYEPARLNKKQKTKRPESINYVAATREIDSSHPFNGASFAFTGRLTAMNREKAVQTVANLGGYTYSTVESTTNYLIVGSKTYDHYLNGKKNSKLERTETLLSQGHSIEILPENEFLNYL</sequence>
<dbReference type="GO" id="GO:0005829">
    <property type="term" value="C:cytosol"/>
    <property type="evidence" value="ECO:0007669"/>
    <property type="project" value="TreeGrafter"/>
</dbReference>
<dbReference type="Gene3D" id="3.30.420.10">
    <property type="entry name" value="Ribonuclease H-like superfamily/Ribonuclease H"/>
    <property type="match status" value="1"/>
</dbReference>
<dbReference type="GO" id="GO:0003676">
    <property type="term" value="F:nucleic acid binding"/>
    <property type="evidence" value="ECO:0007669"/>
    <property type="project" value="InterPro"/>
</dbReference>
<keyword evidence="3" id="KW-0269">Exonuclease</keyword>
<keyword evidence="1" id="KW-0540">Nuclease</keyword>
<dbReference type="Proteomes" id="UP000198897">
    <property type="component" value="Unassembled WGS sequence"/>
</dbReference>
<proteinExistence type="predicted"/>